<feature type="transmembrane region" description="Helical" evidence="5">
    <location>
        <begin position="267"/>
        <end position="286"/>
    </location>
</feature>
<organism evidence="6 7">
    <name type="scientific">Dinothrombium tinctorium</name>
    <dbReference type="NCBI Taxonomy" id="1965070"/>
    <lineage>
        <taxon>Eukaryota</taxon>
        <taxon>Metazoa</taxon>
        <taxon>Ecdysozoa</taxon>
        <taxon>Arthropoda</taxon>
        <taxon>Chelicerata</taxon>
        <taxon>Arachnida</taxon>
        <taxon>Acari</taxon>
        <taxon>Acariformes</taxon>
        <taxon>Trombidiformes</taxon>
        <taxon>Prostigmata</taxon>
        <taxon>Anystina</taxon>
        <taxon>Parasitengona</taxon>
        <taxon>Trombidioidea</taxon>
        <taxon>Trombidiidae</taxon>
        <taxon>Dinothrombium</taxon>
    </lineage>
</organism>
<dbReference type="AlphaFoldDB" id="A0A443RQT2"/>
<dbReference type="Gene3D" id="1.20.1740.10">
    <property type="entry name" value="Amino acid/polyamine transporter I"/>
    <property type="match status" value="1"/>
</dbReference>
<evidence type="ECO:0000256" key="1">
    <source>
        <dbReference type="ARBA" id="ARBA00004141"/>
    </source>
</evidence>
<evidence type="ECO:0000256" key="4">
    <source>
        <dbReference type="ARBA" id="ARBA00023136"/>
    </source>
</evidence>
<dbReference type="GO" id="GO:0061459">
    <property type="term" value="F:L-arginine transmembrane transporter activity"/>
    <property type="evidence" value="ECO:0007669"/>
    <property type="project" value="TreeGrafter"/>
</dbReference>
<dbReference type="InterPro" id="IPR002293">
    <property type="entry name" value="AA/rel_permease1"/>
</dbReference>
<dbReference type="EMBL" id="NCKU01000050">
    <property type="protein sequence ID" value="RWS17644.1"/>
    <property type="molecule type" value="Genomic_DNA"/>
</dbReference>
<feature type="transmembrane region" description="Helical" evidence="5">
    <location>
        <begin position="32"/>
        <end position="51"/>
    </location>
</feature>
<dbReference type="GO" id="GO:0000064">
    <property type="term" value="F:L-ornithine transmembrane transporter activity"/>
    <property type="evidence" value="ECO:0007669"/>
    <property type="project" value="TreeGrafter"/>
</dbReference>
<feature type="transmembrane region" description="Helical" evidence="5">
    <location>
        <begin position="94"/>
        <end position="115"/>
    </location>
</feature>
<keyword evidence="7" id="KW-1185">Reference proteome</keyword>
<accession>A0A443RQT2</accession>
<dbReference type="PIRSF" id="PIRSF006060">
    <property type="entry name" value="AA_transporter"/>
    <property type="match status" value="1"/>
</dbReference>
<name>A0A443RQT2_9ACAR</name>
<protein>
    <submittedName>
        <fullName evidence="6">Cationic amino acid transporter 2-like protein</fullName>
    </submittedName>
</protein>
<feature type="transmembrane region" description="Helical" evidence="5">
    <location>
        <begin position="63"/>
        <end position="82"/>
    </location>
</feature>
<keyword evidence="3 5" id="KW-1133">Transmembrane helix</keyword>
<comment type="caution">
    <text evidence="6">The sequence shown here is derived from an EMBL/GenBank/DDBJ whole genome shotgun (WGS) entry which is preliminary data.</text>
</comment>
<sequence>MNIKSVGKALVRRKKIEGGMTSTKLQRCLNTLDLTALGIGSTLGLGMYVLAGQVASTISGPSVILSFFFAAVASVFAGLCYAEFGALVPRAGSAYVYSYVTVGELIAFVIGWNLILEYVIGTASVARGYSGYIDSIIGGTIQKHLQQWMPMSIHGFAEYPDFLAFGITLLLTIMLAVGVKESTRFNSIFTCINLWVVLYVVICGAFKADFHNWNLSSKEVPPNAGSGGFMPWGFSGMMQGAATCFYSFIGFDVIATTGEEVKNPQKAIPISIVVSLTCIFLAYFGISAVQTLMWPYYDQNEPAPLPHVFQLVGWPVAKWIISVGALAGLSTSLLGAMFPLPRVLYAMASDGLIYRCLADVHPRFKTPLLATIISGVFAGGMAAIFNVKELADMMSIGTLLAYTLVATSPKSEHSPIFSLVFWIVILDILLIVLETELFNLNSYAIGGVSCPLMIIIILTLALNRQPRNQRQVSFQVPWVPFIPFLSIIINTYLMLKLSSLTWIRFAVWMALGKINF</sequence>
<keyword evidence="2 5" id="KW-0812">Transmembrane</keyword>
<dbReference type="Proteomes" id="UP000285301">
    <property type="component" value="Unassembled WGS sequence"/>
</dbReference>
<feature type="transmembrane region" description="Helical" evidence="5">
    <location>
        <begin position="230"/>
        <end position="255"/>
    </location>
</feature>
<dbReference type="Pfam" id="PF13520">
    <property type="entry name" value="AA_permease_2"/>
    <property type="match status" value="1"/>
</dbReference>
<dbReference type="PANTHER" id="PTHR43243:SF105">
    <property type="entry name" value="CATIONIC AMINO ACID TRANSPORTER C-TERMINAL DOMAIN-CONTAINING PROTEIN"/>
    <property type="match status" value="1"/>
</dbReference>
<evidence type="ECO:0000256" key="3">
    <source>
        <dbReference type="ARBA" id="ARBA00022989"/>
    </source>
</evidence>
<dbReference type="GO" id="GO:0097638">
    <property type="term" value="P:L-arginine import across plasma membrane"/>
    <property type="evidence" value="ECO:0007669"/>
    <property type="project" value="TreeGrafter"/>
</dbReference>
<dbReference type="FunFam" id="1.20.1740.10:FF:000050">
    <property type="entry name" value="MGC157082 protein"/>
    <property type="match status" value="1"/>
</dbReference>
<proteinExistence type="predicted"/>
<dbReference type="OrthoDB" id="3900342at2759"/>
<evidence type="ECO:0000313" key="6">
    <source>
        <dbReference type="EMBL" id="RWS17644.1"/>
    </source>
</evidence>
<keyword evidence="4 5" id="KW-0472">Membrane</keyword>
<evidence type="ECO:0000256" key="5">
    <source>
        <dbReference type="SAM" id="Phobius"/>
    </source>
</evidence>
<feature type="transmembrane region" description="Helical" evidence="5">
    <location>
        <begin position="366"/>
        <end position="385"/>
    </location>
</feature>
<reference evidence="6 7" key="1">
    <citation type="journal article" date="2018" name="Gigascience">
        <title>Genomes of trombidid mites reveal novel predicted allergens and laterally-transferred genes associated with secondary metabolism.</title>
        <authorList>
            <person name="Dong X."/>
            <person name="Chaisiri K."/>
            <person name="Xia D."/>
            <person name="Armstrong S.D."/>
            <person name="Fang Y."/>
            <person name="Donnelly M.J."/>
            <person name="Kadowaki T."/>
            <person name="McGarry J.W."/>
            <person name="Darby A.C."/>
            <person name="Makepeace B.L."/>
        </authorList>
    </citation>
    <scope>NUCLEOTIDE SEQUENCE [LARGE SCALE GENOMIC DNA]</scope>
    <source>
        <strain evidence="6">UoL-WK</strain>
    </source>
</reference>
<dbReference type="PANTHER" id="PTHR43243">
    <property type="entry name" value="INNER MEMBRANE TRANSPORTER YGJI-RELATED"/>
    <property type="match status" value="1"/>
</dbReference>
<feature type="transmembrane region" description="Helical" evidence="5">
    <location>
        <begin position="319"/>
        <end position="345"/>
    </location>
</feature>
<feature type="transmembrane region" description="Helical" evidence="5">
    <location>
        <begin position="162"/>
        <end position="179"/>
    </location>
</feature>
<feature type="transmembrane region" description="Helical" evidence="5">
    <location>
        <begin position="474"/>
        <end position="495"/>
    </location>
</feature>
<dbReference type="STRING" id="1965070.A0A443RQT2"/>
<dbReference type="GO" id="GO:0005886">
    <property type="term" value="C:plasma membrane"/>
    <property type="evidence" value="ECO:0007669"/>
    <property type="project" value="TreeGrafter"/>
</dbReference>
<evidence type="ECO:0000256" key="2">
    <source>
        <dbReference type="ARBA" id="ARBA00022692"/>
    </source>
</evidence>
<comment type="subcellular location">
    <subcellularLocation>
        <location evidence="1">Membrane</location>
        <topology evidence="1">Multi-pass membrane protein</topology>
    </subcellularLocation>
</comment>
<feature type="transmembrane region" description="Helical" evidence="5">
    <location>
        <begin position="416"/>
        <end position="433"/>
    </location>
</feature>
<feature type="transmembrane region" description="Helical" evidence="5">
    <location>
        <begin position="440"/>
        <end position="462"/>
    </location>
</feature>
<evidence type="ECO:0000313" key="7">
    <source>
        <dbReference type="Proteomes" id="UP000285301"/>
    </source>
</evidence>
<feature type="transmembrane region" description="Helical" evidence="5">
    <location>
        <begin position="191"/>
        <end position="210"/>
    </location>
</feature>
<gene>
    <name evidence="6" type="ORF">B4U79_02374</name>
</gene>
<dbReference type="GO" id="GO:0015189">
    <property type="term" value="F:L-lysine transmembrane transporter activity"/>
    <property type="evidence" value="ECO:0007669"/>
    <property type="project" value="TreeGrafter"/>
</dbReference>